<comment type="caution">
    <text evidence="3">The sequence shown here is derived from an EMBL/GenBank/DDBJ whole genome shotgun (WGS) entry which is preliminary data.</text>
</comment>
<dbReference type="Proteomes" id="UP001151760">
    <property type="component" value="Unassembled WGS sequence"/>
</dbReference>
<keyword evidence="2" id="KW-0472">Membrane</keyword>
<accession>A0ABQ5F471</accession>
<reference evidence="3" key="2">
    <citation type="submission" date="2022-01" db="EMBL/GenBank/DDBJ databases">
        <authorList>
            <person name="Yamashiro T."/>
            <person name="Shiraishi A."/>
            <person name="Satake H."/>
            <person name="Nakayama K."/>
        </authorList>
    </citation>
    <scope>NUCLEOTIDE SEQUENCE</scope>
</reference>
<feature type="transmembrane region" description="Helical" evidence="2">
    <location>
        <begin position="92"/>
        <end position="113"/>
    </location>
</feature>
<keyword evidence="2" id="KW-0812">Transmembrane</keyword>
<evidence type="ECO:0000313" key="3">
    <source>
        <dbReference type="EMBL" id="GJT57863.1"/>
    </source>
</evidence>
<reference evidence="3" key="1">
    <citation type="journal article" date="2022" name="Int. J. Mol. Sci.">
        <title>Draft Genome of Tanacetum Coccineum: Genomic Comparison of Closely Related Tanacetum-Family Plants.</title>
        <authorList>
            <person name="Yamashiro T."/>
            <person name="Shiraishi A."/>
            <person name="Nakayama K."/>
            <person name="Satake H."/>
        </authorList>
    </citation>
    <scope>NUCLEOTIDE SEQUENCE</scope>
</reference>
<evidence type="ECO:0000256" key="1">
    <source>
        <dbReference type="SAM" id="MobiDB-lite"/>
    </source>
</evidence>
<evidence type="ECO:0000256" key="2">
    <source>
        <dbReference type="SAM" id="Phobius"/>
    </source>
</evidence>
<keyword evidence="2" id="KW-1133">Transmembrane helix</keyword>
<proteinExistence type="predicted"/>
<keyword evidence="4" id="KW-1185">Reference proteome</keyword>
<feature type="region of interest" description="Disordered" evidence="1">
    <location>
        <begin position="156"/>
        <end position="180"/>
    </location>
</feature>
<sequence length="226" mass="24942">MDDELRKSYRTLEKRLSHKGRTVTPSFISVRNKEVSATSSYLAFTSFQKTPGDLTTGDRLSPKVKVFLIPVIVLVSAAKVRKAVTTVVGKCIVNSANILNAVSMLLVLLRLVLPMKVSTASQKTPGDLTTRDLLSPKVKVFLIPVIDPLDISRNPSKEKGKKIASPSVISSSSSSSDNNEAPSFLEFYDELSDSTDLTKAQRKKRGMFKCLNRFVGTNTKYLEKQK</sequence>
<name>A0ABQ5F471_9ASTR</name>
<dbReference type="EMBL" id="BQNB010016968">
    <property type="protein sequence ID" value="GJT57863.1"/>
    <property type="molecule type" value="Genomic_DNA"/>
</dbReference>
<gene>
    <name evidence="3" type="ORF">Tco_0992917</name>
</gene>
<evidence type="ECO:0000313" key="4">
    <source>
        <dbReference type="Proteomes" id="UP001151760"/>
    </source>
</evidence>
<feature type="compositionally biased region" description="Low complexity" evidence="1">
    <location>
        <begin position="165"/>
        <end position="176"/>
    </location>
</feature>
<protein>
    <submittedName>
        <fullName evidence="3">Uncharacterized protein</fullName>
    </submittedName>
</protein>
<organism evidence="3 4">
    <name type="scientific">Tanacetum coccineum</name>
    <dbReference type="NCBI Taxonomy" id="301880"/>
    <lineage>
        <taxon>Eukaryota</taxon>
        <taxon>Viridiplantae</taxon>
        <taxon>Streptophyta</taxon>
        <taxon>Embryophyta</taxon>
        <taxon>Tracheophyta</taxon>
        <taxon>Spermatophyta</taxon>
        <taxon>Magnoliopsida</taxon>
        <taxon>eudicotyledons</taxon>
        <taxon>Gunneridae</taxon>
        <taxon>Pentapetalae</taxon>
        <taxon>asterids</taxon>
        <taxon>campanulids</taxon>
        <taxon>Asterales</taxon>
        <taxon>Asteraceae</taxon>
        <taxon>Asteroideae</taxon>
        <taxon>Anthemideae</taxon>
        <taxon>Anthemidinae</taxon>
        <taxon>Tanacetum</taxon>
    </lineage>
</organism>